<protein>
    <submittedName>
        <fullName evidence="3">Ankyrin</fullName>
    </submittedName>
</protein>
<comment type="caution">
    <text evidence="3">The sequence shown here is derived from an EMBL/GenBank/DDBJ whole genome shotgun (WGS) entry which is preliminary data.</text>
</comment>
<dbReference type="Gene3D" id="1.25.40.20">
    <property type="entry name" value="Ankyrin repeat-containing domain"/>
    <property type="match status" value="2"/>
</dbReference>
<dbReference type="InterPro" id="IPR002110">
    <property type="entry name" value="Ankyrin_rpt"/>
</dbReference>
<reference evidence="3 4" key="1">
    <citation type="submission" date="2016-08" db="EMBL/GenBank/DDBJ databases">
        <title>A Parts List for Fungal Cellulosomes Revealed by Comparative Genomics.</title>
        <authorList>
            <consortium name="DOE Joint Genome Institute"/>
            <person name="Haitjema C.H."/>
            <person name="Gilmore S.P."/>
            <person name="Henske J.K."/>
            <person name="Solomon K.V."/>
            <person name="De Groot R."/>
            <person name="Kuo A."/>
            <person name="Mondo S.J."/>
            <person name="Salamov A.A."/>
            <person name="Labutti K."/>
            <person name="Zhao Z."/>
            <person name="Chiniquy J."/>
            <person name="Barry K."/>
            <person name="Brewer H.M."/>
            <person name="Purvine S.O."/>
            <person name="Wright A.T."/>
            <person name="Boxma B."/>
            <person name="Van Alen T."/>
            <person name="Hackstein J.H."/>
            <person name="Baker S.E."/>
            <person name="Grigoriev I.V."/>
            <person name="O'Malley M.A."/>
        </authorList>
    </citation>
    <scope>NUCLEOTIDE SEQUENCE [LARGE SCALE GENOMIC DNA]</scope>
    <source>
        <strain evidence="3 4">S4</strain>
    </source>
</reference>
<dbReference type="SUPFAM" id="SSF48403">
    <property type="entry name" value="Ankyrin repeat"/>
    <property type="match status" value="1"/>
</dbReference>
<organism evidence="3 4">
    <name type="scientific">Anaeromyces robustus</name>
    <dbReference type="NCBI Taxonomy" id="1754192"/>
    <lineage>
        <taxon>Eukaryota</taxon>
        <taxon>Fungi</taxon>
        <taxon>Fungi incertae sedis</taxon>
        <taxon>Chytridiomycota</taxon>
        <taxon>Chytridiomycota incertae sedis</taxon>
        <taxon>Neocallimastigomycetes</taxon>
        <taxon>Neocallimastigales</taxon>
        <taxon>Neocallimastigaceae</taxon>
        <taxon>Anaeromyces</taxon>
    </lineage>
</organism>
<keyword evidence="2" id="KW-0040">ANK repeat</keyword>
<dbReference type="InterPro" id="IPR036770">
    <property type="entry name" value="Ankyrin_rpt-contain_sf"/>
</dbReference>
<dbReference type="SMART" id="SM00248">
    <property type="entry name" value="ANK"/>
    <property type="match status" value="4"/>
</dbReference>
<evidence type="ECO:0000256" key="1">
    <source>
        <dbReference type="ARBA" id="ARBA00022737"/>
    </source>
</evidence>
<accession>A0A1Y1WCA5</accession>
<keyword evidence="4" id="KW-1185">Reference proteome</keyword>
<dbReference type="Pfam" id="PF12796">
    <property type="entry name" value="Ank_2"/>
    <property type="match status" value="1"/>
</dbReference>
<dbReference type="InterPro" id="IPR051637">
    <property type="entry name" value="Ank_repeat_dom-contain_49"/>
</dbReference>
<name>A0A1Y1WCA5_9FUNG</name>
<proteinExistence type="predicted"/>
<sequence>MKRYLWNYPLLKALENKNRDIFKLLINYANQNNIVLNITEKNNKGNFPILQAYECGIDIIKALINYANNHNIILNFNEKNGYGNYPLLKGVEYNMFEIAMVIIQFLKTVENNNMIMFKVLVDYANKKRLILDINGKNKENDYPLLIAFKYNNHGNYPLLNAIKKSNEDMIQLLIQYANEHKIILNLNEKDNRGNSPLLNAIKKCNEDMIKLLIQYADEHEIILNLNEKDKYGNYPLFLCY</sequence>
<evidence type="ECO:0000313" key="3">
    <source>
        <dbReference type="EMBL" id="ORX71015.1"/>
    </source>
</evidence>
<dbReference type="OrthoDB" id="2150013at2759"/>
<dbReference type="Proteomes" id="UP000193944">
    <property type="component" value="Unassembled WGS sequence"/>
</dbReference>
<dbReference type="PANTHER" id="PTHR24180">
    <property type="entry name" value="CYCLIN-DEPENDENT KINASE INHIBITOR 2C-RELATED"/>
    <property type="match status" value="1"/>
</dbReference>
<dbReference type="AlphaFoldDB" id="A0A1Y1WCA5"/>
<dbReference type="PANTHER" id="PTHR24180:SF45">
    <property type="entry name" value="POLY [ADP-RIBOSE] POLYMERASE TANKYRASE"/>
    <property type="match status" value="1"/>
</dbReference>
<keyword evidence="1" id="KW-0677">Repeat</keyword>
<reference evidence="3 4" key="2">
    <citation type="submission" date="2016-08" db="EMBL/GenBank/DDBJ databases">
        <title>Pervasive Adenine N6-methylation of Active Genes in Fungi.</title>
        <authorList>
            <consortium name="DOE Joint Genome Institute"/>
            <person name="Mondo S.J."/>
            <person name="Dannebaum R.O."/>
            <person name="Kuo R.C."/>
            <person name="Labutti K."/>
            <person name="Haridas S."/>
            <person name="Kuo A."/>
            <person name="Salamov A."/>
            <person name="Ahrendt S.R."/>
            <person name="Lipzen A."/>
            <person name="Sullivan W."/>
            <person name="Andreopoulos W.B."/>
            <person name="Clum A."/>
            <person name="Lindquist E."/>
            <person name="Daum C."/>
            <person name="Ramamoorthy G.K."/>
            <person name="Gryganskyi A."/>
            <person name="Culley D."/>
            <person name="Magnuson J.K."/>
            <person name="James T.Y."/>
            <person name="O'Malley M.A."/>
            <person name="Stajich J.E."/>
            <person name="Spatafora J.W."/>
            <person name="Visel A."/>
            <person name="Grigoriev I.V."/>
        </authorList>
    </citation>
    <scope>NUCLEOTIDE SEQUENCE [LARGE SCALE GENOMIC DNA]</scope>
    <source>
        <strain evidence="3 4">S4</strain>
    </source>
</reference>
<gene>
    <name evidence="3" type="ORF">BCR32DRAFT_250163</name>
</gene>
<dbReference type="EMBL" id="MCFG01000407">
    <property type="protein sequence ID" value="ORX71015.1"/>
    <property type="molecule type" value="Genomic_DNA"/>
</dbReference>
<evidence type="ECO:0000256" key="2">
    <source>
        <dbReference type="ARBA" id="ARBA00023043"/>
    </source>
</evidence>
<evidence type="ECO:0000313" key="4">
    <source>
        <dbReference type="Proteomes" id="UP000193944"/>
    </source>
</evidence>